<protein>
    <submittedName>
        <fullName evidence="3">Type 1 glutamine amidotransferase domain-containing protein</fullName>
    </submittedName>
</protein>
<reference evidence="4" key="1">
    <citation type="journal article" date="2019" name="Int. J. Syst. Evol. Microbiol.">
        <title>The Global Catalogue of Microorganisms (GCM) 10K type strain sequencing project: providing services to taxonomists for standard genome sequencing and annotation.</title>
        <authorList>
            <consortium name="The Broad Institute Genomics Platform"/>
            <consortium name="The Broad Institute Genome Sequencing Center for Infectious Disease"/>
            <person name="Wu L."/>
            <person name="Ma J."/>
        </authorList>
    </citation>
    <scope>NUCLEOTIDE SEQUENCE [LARGE SCALE GENOMIC DNA]</scope>
    <source>
        <strain evidence="4">CECT 7184</strain>
    </source>
</reference>
<dbReference type="CDD" id="cd03134">
    <property type="entry name" value="GATase1_PfpI_like"/>
    <property type="match status" value="1"/>
</dbReference>
<dbReference type="Gene3D" id="3.40.50.880">
    <property type="match status" value="1"/>
</dbReference>
<evidence type="ECO:0000313" key="4">
    <source>
        <dbReference type="Proteomes" id="UP001242368"/>
    </source>
</evidence>
<dbReference type="PROSITE" id="PS51273">
    <property type="entry name" value="GATASE_TYPE_1"/>
    <property type="match status" value="1"/>
</dbReference>
<evidence type="ECO:0000259" key="2">
    <source>
        <dbReference type="Pfam" id="PF01965"/>
    </source>
</evidence>
<proteinExistence type="inferred from homology"/>
<dbReference type="Pfam" id="PF01965">
    <property type="entry name" value="DJ-1_PfpI"/>
    <property type="match status" value="1"/>
</dbReference>
<dbReference type="RefSeq" id="WP_290363893.1">
    <property type="nucleotide sequence ID" value="NZ_JAUFQU010000001.1"/>
</dbReference>
<comment type="caution">
    <text evidence="3">The sequence shown here is derived from an EMBL/GenBank/DDBJ whole genome shotgun (WGS) entry which is preliminary data.</text>
</comment>
<dbReference type="SUPFAM" id="SSF52317">
    <property type="entry name" value="Class I glutamine amidotransferase-like"/>
    <property type="match status" value="1"/>
</dbReference>
<keyword evidence="4" id="KW-1185">Reference proteome</keyword>
<dbReference type="PANTHER" id="PTHR42733">
    <property type="entry name" value="DJ-1 PROTEIN"/>
    <property type="match status" value="1"/>
</dbReference>
<evidence type="ECO:0000313" key="3">
    <source>
        <dbReference type="EMBL" id="MDN3708005.1"/>
    </source>
</evidence>
<gene>
    <name evidence="3" type="ORF">QW060_12890</name>
</gene>
<accession>A0ABT8CU99</accession>
<organism evidence="3 4">
    <name type="scientific">Paenimyroides ceti</name>
    <dbReference type="NCBI Taxonomy" id="395087"/>
    <lineage>
        <taxon>Bacteria</taxon>
        <taxon>Pseudomonadati</taxon>
        <taxon>Bacteroidota</taxon>
        <taxon>Flavobacteriia</taxon>
        <taxon>Flavobacteriales</taxon>
        <taxon>Flavobacteriaceae</taxon>
        <taxon>Paenimyroides</taxon>
    </lineage>
</organism>
<name>A0ABT8CU99_9FLAO</name>
<dbReference type="InterPro" id="IPR006286">
    <property type="entry name" value="C56_PfpI-like"/>
</dbReference>
<dbReference type="Proteomes" id="UP001242368">
    <property type="component" value="Unassembled WGS sequence"/>
</dbReference>
<comment type="similarity">
    <text evidence="1">Belongs to the peptidase C56 family.</text>
</comment>
<evidence type="ECO:0000256" key="1">
    <source>
        <dbReference type="ARBA" id="ARBA00008542"/>
    </source>
</evidence>
<feature type="domain" description="DJ-1/PfpI" evidence="2">
    <location>
        <begin position="7"/>
        <end position="174"/>
    </location>
</feature>
<dbReference type="PANTHER" id="PTHR42733:SF12">
    <property type="entry name" value="PROTEINASE"/>
    <property type="match status" value="1"/>
</dbReference>
<dbReference type="InterPro" id="IPR029062">
    <property type="entry name" value="Class_I_gatase-like"/>
</dbReference>
<keyword evidence="3" id="KW-0315">Glutamine amidotransferase</keyword>
<sequence>MNTLKGKKIAILTEDGFEEVELTSPREALINAGAEVFIVSPKSNHVKAKSGDDWSKEYKVDIPLSEAGVSEFDALVLPGGVINPDKLRTNKEAVKFIQTFFKDNKPVAAICHGPQLLINADTIRNKKITSVKAIEVDLKNAGAVWEDKEVVVDGNLVTSRTPDDLPAFNQSTIELIAQSKHNS</sequence>
<dbReference type="PROSITE" id="PS51276">
    <property type="entry name" value="PEPTIDASE_C56_PFPI"/>
    <property type="match status" value="1"/>
</dbReference>
<dbReference type="InterPro" id="IPR002818">
    <property type="entry name" value="DJ-1/PfpI"/>
</dbReference>
<dbReference type="NCBIfam" id="TIGR01382">
    <property type="entry name" value="PfpI"/>
    <property type="match status" value="1"/>
</dbReference>
<dbReference type="EMBL" id="JAUFQU010000001">
    <property type="protein sequence ID" value="MDN3708005.1"/>
    <property type="molecule type" value="Genomic_DNA"/>
</dbReference>